<dbReference type="InterPro" id="IPR027417">
    <property type="entry name" value="P-loop_NTPase"/>
</dbReference>
<gene>
    <name evidence="1" type="ORF">BW733_07055</name>
</gene>
<dbReference type="SUPFAM" id="SSF52540">
    <property type="entry name" value="P-loop containing nucleoside triphosphate hydrolases"/>
    <property type="match status" value="1"/>
</dbReference>
<dbReference type="PANTHER" id="PTHR37807:SF3">
    <property type="entry name" value="OS07G0160300 PROTEIN"/>
    <property type="match status" value="1"/>
</dbReference>
<evidence type="ECO:0008006" key="3">
    <source>
        <dbReference type="Google" id="ProtNLM"/>
    </source>
</evidence>
<accession>A0A1Q2CX31</accession>
<dbReference type="AlphaFoldDB" id="A0A1Q2CX31"/>
<evidence type="ECO:0000313" key="1">
    <source>
        <dbReference type="EMBL" id="AQP50627.1"/>
    </source>
</evidence>
<dbReference type="Pfam" id="PF13671">
    <property type="entry name" value="AAA_33"/>
    <property type="match status" value="1"/>
</dbReference>
<dbReference type="PANTHER" id="PTHR37807">
    <property type="entry name" value="OS07G0160300 PROTEIN"/>
    <property type="match status" value="1"/>
</dbReference>
<reference evidence="1 2" key="1">
    <citation type="journal article" date="2008" name="Int. J. Syst. Evol. Microbiol.">
        <title>Tessaracoccus flavescens sp. nov., isolated from marine sediment.</title>
        <authorList>
            <person name="Lee D.W."/>
            <person name="Lee S.D."/>
        </authorList>
    </citation>
    <scope>NUCLEOTIDE SEQUENCE [LARGE SCALE GENOMIC DNA]</scope>
    <source>
        <strain evidence="1 2">SST-39T</strain>
    </source>
</reference>
<protein>
    <recommendedName>
        <fullName evidence="3">ATP-binding protein</fullName>
    </recommendedName>
</protein>
<dbReference type="Proteomes" id="UP000188235">
    <property type="component" value="Chromosome"/>
</dbReference>
<sequence>MDGSRLIVVSGLPGVGKTTLADGLGSTLRAVRVSVDLVEDALLGAGLPADWTTGVAAYEAARAVAEENLALGHTVVVDAVNDSSPARETWQRAAEATGAQLITLLLVLADLDEHRERLNGRDRGLAHVPEPDWTEVEARARAFEPWEGQHAVLDTSAAPVDVLAAALAALDPAEPPTAA</sequence>
<dbReference type="RefSeq" id="WP_161490165.1">
    <property type="nucleotide sequence ID" value="NZ_CP019607.1"/>
</dbReference>
<organism evidence="1 2">
    <name type="scientific">Tessaracoccus flavescens</name>
    <dbReference type="NCBI Taxonomy" id="399497"/>
    <lineage>
        <taxon>Bacteria</taxon>
        <taxon>Bacillati</taxon>
        <taxon>Actinomycetota</taxon>
        <taxon>Actinomycetes</taxon>
        <taxon>Propionibacteriales</taxon>
        <taxon>Propionibacteriaceae</taxon>
        <taxon>Tessaracoccus</taxon>
    </lineage>
</organism>
<dbReference type="Gene3D" id="3.40.50.300">
    <property type="entry name" value="P-loop containing nucleotide triphosphate hydrolases"/>
    <property type="match status" value="1"/>
</dbReference>
<proteinExistence type="predicted"/>
<name>A0A1Q2CX31_9ACTN</name>
<keyword evidence="2" id="KW-1185">Reference proteome</keyword>
<evidence type="ECO:0000313" key="2">
    <source>
        <dbReference type="Proteomes" id="UP000188235"/>
    </source>
</evidence>
<dbReference type="STRING" id="399497.BW733_07055"/>
<dbReference type="KEGG" id="tfa:BW733_07055"/>
<dbReference type="EMBL" id="CP019607">
    <property type="protein sequence ID" value="AQP50627.1"/>
    <property type="molecule type" value="Genomic_DNA"/>
</dbReference>